<accession>A0A6A7K2D8</accession>
<evidence type="ECO:0000313" key="1">
    <source>
        <dbReference type="EMBL" id="MPW14606.1"/>
    </source>
</evidence>
<dbReference type="Proteomes" id="UP000430466">
    <property type="component" value="Unassembled WGS sequence"/>
</dbReference>
<comment type="caution">
    <text evidence="1">The sequence shown here is derived from an EMBL/GenBank/DDBJ whole genome shotgun (WGS) entry which is preliminary data.</text>
</comment>
<protein>
    <submittedName>
        <fullName evidence="1">Uncharacterized protein</fullName>
    </submittedName>
</protein>
<proteinExistence type="predicted"/>
<evidence type="ECO:0000313" key="2">
    <source>
        <dbReference type="Proteomes" id="UP000430466"/>
    </source>
</evidence>
<gene>
    <name evidence="1" type="ORF">GDZ32_06560</name>
</gene>
<organism evidence="1 2">
    <name type="scientific">Lactobacillus helveticus</name>
    <name type="common">Lactobacillus suntoryeus</name>
    <dbReference type="NCBI Taxonomy" id="1587"/>
    <lineage>
        <taxon>Bacteria</taxon>
        <taxon>Bacillati</taxon>
        <taxon>Bacillota</taxon>
        <taxon>Bacilli</taxon>
        <taxon>Lactobacillales</taxon>
        <taxon>Lactobacillaceae</taxon>
        <taxon>Lactobacillus</taxon>
    </lineage>
</organism>
<dbReference type="AlphaFoldDB" id="A0A6A7K2D8"/>
<reference evidence="1 2" key="1">
    <citation type="submission" date="2019-10" db="EMBL/GenBank/DDBJ databases">
        <title>Draft genome sequences of Lactobacillus strains.</title>
        <authorList>
            <person name="Cho G.-S."/>
            <person name="Fagbemigun O."/>
            <person name="Brinks E."/>
            <person name="Franz C.M.A.P."/>
        </authorList>
    </citation>
    <scope>NUCLEOTIDE SEQUENCE [LARGE SCALE GENOMIC DNA]</scope>
    <source>
        <strain evidence="1 2">313</strain>
    </source>
</reference>
<name>A0A6A7K2D8_LACHE</name>
<dbReference type="EMBL" id="WHOE01000038">
    <property type="protein sequence ID" value="MPW14606.1"/>
    <property type="molecule type" value="Genomic_DNA"/>
</dbReference>
<sequence length="87" mass="10130">MLLQLLNKIEANLAKLANENAVFSVAYTKLHKVEFNEVESYQSFKDMLTDCYKYLIDQENNGKLTLNERVLLNNIDRLDDLMVEGKM</sequence>